<accession>T0KXF0</accession>
<name>T0KXF0_9MICR</name>
<organism evidence="1 2">
    <name type="scientific">Vairimorpha apis BRL 01</name>
    <dbReference type="NCBI Taxonomy" id="1037528"/>
    <lineage>
        <taxon>Eukaryota</taxon>
        <taxon>Fungi</taxon>
        <taxon>Fungi incertae sedis</taxon>
        <taxon>Microsporidia</taxon>
        <taxon>Nosematidae</taxon>
        <taxon>Vairimorpha</taxon>
    </lineage>
</organism>
<proteinExistence type="predicted"/>
<dbReference type="VEuPathDB" id="MicrosporidiaDB:NAPIS_ORF02396"/>
<protein>
    <submittedName>
        <fullName evidence="1">Uncharacterized protein</fullName>
    </submittedName>
</protein>
<reference evidence="1 2" key="1">
    <citation type="journal article" date="2013" name="BMC Genomics">
        <title>Genome sequencing and comparative genomics of honey bee microsporidia, Nosema apis reveal novel insights into host-parasite interactions.</title>
        <authorList>
            <person name="Chen Yp."/>
            <person name="Pettis J.S."/>
            <person name="Zhao Y."/>
            <person name="Liu X."/>
            <person name="Tallon L.J."/>
            <person name="Sadzewicz L.D."/>
            <person name="Li R."/>
            <person name="Zheng H."/>
            <person name="Huang S."/>
            <person name="Zhang X."/>
            <person name="Hamilton M.C."/>
            <person name="Pernal S.F."/>
            <person name="Melathopoulos A.P."/>
            <person name="Yan X."/>
            <person name="Evans J.D."/>
        </authorList>
    </citation>
    <scope>NUCLEOTIDE SEQUENCE [LARGE SCALE GENOMIC DNA]</scope>
    <source>
        <strain evidence="1 2">BRL 01</strain>
    </source>
</reference>
<sequence>MTSKPTRHSFNTTYNQALKYNCTIFSVNNLVYKLKFVSDGDYVNKCKDVLDVSKCKDELNIDKSEDVNKSDELNIVNDVSNVSKCEDELDVYKNDNVNNIVNDVSNVNINEVSNVNKSDDLNIVNDELHGCLHVVYMNVVGFIECCGRTEKLLMCLQYLINNF</sequence>
<dbReference type="HOGENOM" id="CLU_1627568_0_0_1"/>
<dbReference type="AlphaFoldDB" id="T0KXF0"/>
<keyword evidence="2" id="KW-1185">Reference proteome</keyword>
<dbReference type="EMBL" id="KE647334">
    <property type="protein sequence ID" value="EQB60057.1"/>
    <property type="molecule type" value="Genomic_DNA"/>
</dbReference>
<evidence type="ECO:0000313" key="2">
    <source>
        <dbReference type="Proteomes" id="UP000053780"/>
    </source>
</evidence>
<evidence type="ECO:0000313" key="1">
    <source>
        <dbReference type="EMBL" id="EQB60057.1"/>
    </source>
</evidence>
<gene>
    <name evidence="1" type="ORF">NAPIS_ORF02396</name>
</gene>
<dbReference type="Proteomes" id="UP000053780">
    <property type="component" value="Unassembled WGS sequence"/>
</dbReference>